<dbReference type="EMBL" id="CAXHTB010000020">
    <property type="protein sequence ID" value="CAL0327256.1"/>
    <property type="molecule type" value="Genomic_DNA"/>
</dbReference>
<sequence>MNDSNTKSERESLIPGLPDEVAELCLLHLPYPYHFLLRSVSFSWNLAMSNPSFLHTKHSLSLSQPYVFVLAFHRPTSTVQCQALDISTARWFSLPPAPFPATVSFPEFACAAIPRQGKLFVMCGTGCSNLVYSTVTNKWSSASPMPTAKSLFAAESVSGKIVTVSRSGTEIYDSESDTWRLAKGLGDDLASYEMVAVNGKLYVTEGWRWPFMFGPRGWVYDCDCNTWRMMRKGMREGWTGIGVGVGGRVFVVTEYGECQVKVYDEESDTWQYVGGDRFPSDVMRRPFAVRGFEEKMYVVSGGLNVAIGSVVICEEGGGDNNGVRMRWEVVEAPKRLGELSPWKCQVLYA</sequence>
<evidence type="ECO:0000313" key="5">
    <source>
        <dbReference type="Proteomes" id="UP001497480"/>
    </source>
</evidence>
<dbReference type="InterPro" id="IPR001810">
    <property type="entry name" value="F-box_dom"/>
</dbReference>
<dbReference type="PANTHER" id="PTHR46344">
    <property type="entry name" value="OS02G0202900 PROTEIN"/>
    <property type="match status" value="1"/>
</dbReference>
<dbReference type="Proteomes" id="UP001497480">
    <property type="component" value="Unassembled WGS sequence"/>
</dbReference>
<dbReference type="PANTHER" id="PTHR46344:SF4">
    <property type="entry name" value="OS07G0153400 PROTEIN"/>
    <property type="match status" value="1"/>
</dbReference>
<dbReference type="Pfam" id="PF00646">
    <property type="entry name" value="F-box"/>
    <property type="match status" value="1"/>
</dbReference>
<protein>
    <recommendedName>
        <fullName evidence="3">F-box domain-containing protein</fullName>
    </recommendedName>
</protein>
<keyword evidence="1" id="KW-0880">Kelch repeat</keyword>
<dbReference type="SUPFAM" id="SSF81383">
    <property type="entry name" value="F-box domain"/>
    <property type="match status" value="1"/>
</dbReference>
<name>A0AAV1Y1Q1_LUPLU</name>
<keyword evidence="2" id="KW-0677">Repeat</keyword>
<gene>
    <name evidence="4" type="ORF">LLUT_LOCUS28316</name>
</gene>
<reference evidence="4 5" key="1">
    <citation type="submission" date="2024-03" db="EMBL/GenBank/DDBJ databases">
        <authorList>
            <person name="Martinez-Hernandez J."/>
        </authorList>
    </citation>
    <scope>NUCLEOTIDE SEQUENCE [LARGE SCALE GENOMIC DNA]</scope>
</reference>
<dbReference type="InterPro" id="IPR015915">
    <property type="entry name" value="Kelch-typ_b-propeller"/>
</dbReference>
<dbReference type="SMART" id="SM00256">
    <property type="entry name" value="FBOX"/>
    <property type="match status" value="1"/>
</dbReference>
<feature type="domain" description="F-box" evidence="3">
    <location>
        <begin position="17"/>
        <end position="57"/>
    </location>
</feature>
<organism evidence="4 5">
    <name type="scientific">Lupinus luteus</name>
    <name type="common">European yellow lupine</name>
    <dbReference type="NCBI Taxonomy" id="3873"/>
    <lineage>
        <taxon>Eukaryota</taxon>
        <taxon>Viridiplantae</taxon>
        <taxon>Streptophyta</taxon>
        <taxon>Embryophyta</taxon>
        <taxon>Tracheophyta</taxon>
        <taxon>Spermatophyta</taxon>
        <taxon>Magnoliopsida</taxon>
        <taxon>eudicotyledons</taxon>
        <taxon>Gunneridae</taxon>
        <taxon>Pentapetalae</taxon>
        <taxon>rosids</taxon>
        <taxon>fabids</taxon>
        <taxon>Fabales</taxon>
        <taxon>Fabaceae</taxon>
        <taxon>Papilionoideae</taxon>
        <taxon>50 kb inversion clade</taxon>
        <taxon>genistoids sensu lato</taxon>
        <taxon>core genistoids</taxon>
        <taxon>Genisteae</taxon>
        <taxon>Lupinus</taxon>
    </lineage>
</organism>
<evidence type="ECO:0000256" key="2">
    <source>
        <dbReference type="ARBA" id="ARBA00022737"/>
    </source>
</evidence>
<comment type="caution">
    <text evidence="4">The sequence shown here is derived from an EMBL/GenBank/DDBJ whole genome shotgun (WGS) entry which is preliminary data.</text>
</comment>
<dbReference type="AlphaFoldDB" id="A0AAV1Y1Q1"/>
<accession>A0AAV1Y1Q1</accession>
<proteinExistence type="predicted"/>
<dbReference type="InterPro" id="IPR036047">
    <property type="entry name" value="F-box-like_dom_sf"/>
</dbReference>
<evidence type="ECO:0000259" key="3">
    <source>
        <dbReference type="SMART" id="SM00256"/>
    </source>
</evidence>
<evidence type="ECO:0000313" key="4">
    <source>
        <dbReference type="EMBL" id="CAL0327256.1"/>
    </source>
</evidence>
<dbReference type="Gene3D" id="2.120.10.80">
    <property type="entry name" value="Kelch-type beta propeller"/>
    <property type="match status" value="1"/>
</dbReference>
<keyword evidence="5" id="KW-1185">Reference proteome</keyword>
<evidence type="ECO:0000256" key="1">
    <source>
        <dbReference type="ARBA" id="ARBA00022441"/>
    </source>
</evidence>
<dbReference type="SUPFAM" id="SSF117281">
    <property type="entry name" value="Kelch motif"/>
    <property type="match status" value="1"/>
</dbReference>